<dbReference type="InterPro" id="IPR036397">
    <property type="entry name" value="RNaseH_sf"/>
</dbReference>
<dbReference type="Proteomes" id="UP000011135">
    <property type="component" value="Unassembled WGS sequence"/>
</dbReference>
<dbReference type="GO" id="GO:0045004">
    <property type="term" value="P:DNA replication proofreading"/>
    <property type="evidence" value="ECO:0007669"/>
    <property type="project" value="TreeGrafter"/>
</dbReference>
<dbReference type="Pfam" id="PF00929">
    <property type="entry name" value="RNase_T"/>
    <property type="match status" value="1"/>
</dbReference>
<dbReference type="eggNOG" id="COG0847">
    <property type="taxonomic scope" value="Bacteria"/>
</dbReference>
<sequence length="270" mass="30593">MTLNLKNPLTFFDLETTGTNIVKDRIVELSVVKVMPNGENITKTTKINPTIPIPAETSVIHGIYDEDIKEAPTFKNIAKSLAKFLEGSDLAGFNILKFDVPMLVEEFLRAGVDFDVSKRKLIDAQKIFHMMEKRTLSAAYKFYCDKCLDGAHSAEVDTLATFEVLKAQVAKYEGQEVEDNLGNKIGIIKNDMQILHELTASNMVDLAGRIVLNSDGVECFNFGKHRNTPVTTVFEKEPSYYDWMMNGEFPQDTKRRLTEIKLRVFSRIKK</sequence>
<proteinExistence type="predicted"/>
<dbReference type="RefSeq" id="WP_009582305.1">
    <property type="nucleotide sequence ID" value="NZ_AMZN01000074.1"/>
</dbReference>
<dbReference type="SMART" id="SM00479">
    <property type="entry name" value="EXOIII"/>
    <property type="match status" value="1"/>
</dbReference>
<dbReference type="InterPro" id="IPR012337">
    <property type="entry name" value="RNaseH-like_sf"/>
</dbReference>
<dbReference type="InterPro" id="IPR013520">
    <property type="entry name" value="Ribonucl_H"/>
</dbReference>
<dbReference type="AlphaFoldDB" id="L8JPR5"/>
<dbReference type="STRING" id="1237149.C900_05142"/>
<organism evidence="2 3">
    <name type="scientific">Fulvivirga imtechensis AK7</name>
    <dbReference type="NCBI Taxonomy" id="1237149"/>
    <lineage>
        <taxon>Bacteria</taxon>
        <taxon>Pseudomonadati</taxon>
        <taxon>Bacteroidota</taxon>
        <taxon>Cytophagia</taxon>
        <taxon>Cytophagales</taxon>
        <taxon>Fulvivirgaceae</taxon>
        <taxon>Fulvivirga</taxon>
    </lineage>
</organism>
<dbReference type="PATRIC" id="fig|1237149.3.peg.4609"/>
<gene>
    <name evidence="2" type="ORF">C900_05142</name>
</gene>
<evidence type="ECO:0000313" key="3">
    <source>
        <dbReference type="Proteomes" id="UP000011135"/>
    </source>
</evidence>
<dbReference type="SUPFAM" id="SSF53098">
    <property type="entry name" value="Ribonuclease H-like"/>
    <property type="match status" value="1"/>
</dbReference>
<reference evidence="2 3" key="1">
    <citation type="submission" date="2012-12" db="EMBL/GenBank/DDBJ databases">
        <title>Genome assembly of Fulvivirga imtechensis AK7.</title>
        <authorList>
            <person name="Nupur N."/>
            <person name="Khatri I."/>
            <person name="Kumar R."/>
            <person name="Subramanian S."/>
            <person name="Pinnaka A."/>
        </authorList>
    </citation>
    <scope>NUCLEOTIDE SEQUENCE [LARGE SCALE GENOMIC DNA]</scope>
    <source>
        <strain evidence="2 3">AK7</strain>
    </source>
</reference>
<dbReference type="OrthoDB" id="9791657at2"/>
<dbReference type="GO" id="GO:0008408">
    <property type="term" value="F:3'-5' exonuclease activity"/>
    <property type="evidence" value="ECO:0007669"/>
    <property type="project" value="TreeGrafter"/>
</dbReference>
<comment type="caution">
    <text evidence="2">The sequence shown here is derived from an EMBL/GenBank/DDBJ whole genome shotgun (WGS) entry which is preliminary data.</text>
</comment>
<dbReference type="CDD" id="cd06127">
    <property type="entry name" value="DEDDh"/>
    <property type="match status" value="1"/>
</dbReference>
<evidence type="ECO:0000259" key="1">
    <source>
        <dbReference type="SMART" id="SM00479"/>
    </source>
</evidence>
<dbReference type="Gene3D" id="3.30.420.10">
    <property type="entry name" value="Ribonuclease H-like superfamily/Ribonuclease H"/>
    <property type="match status" value="1"/>
</dbReference>
<feature type="domain" description="Exonuclease" evidence="1">
    <location>
        <begin position="8"/>
        <end position="174"/>
    </location>
</feature>
<dbReference type="EMBL" id="AMZN01000074">
    <property type="protein sequence ID" value="ELR69362.1"/>
    <property type="molecule type" value="Genomic_DNA"/>
</dbReference>
<dbReference type="PANTHER" id="PTHR30231:SF41">
    <property type="entry name" value="DNA POLYMERASE III SUBUNIT EPSILON"/>
    <property type="match status" value="1"/>
</dbReference>
<dbReference type="GO" id="GO:0003676">
    <property type="term" value="F:nucleic acid binding"/>
    <property type="evidence" value="ECO:0007669"/>
    <property type="project" value="InterPro"/>
</dbReference>
<name>L8JPR5_9BACT</name>
<protein>
    <submittedName>
        <fullName evidence="2">DNA Pol III Epsilon Chain</fullName>
    </submittedName>
</protein>
<accession>L8JPR5</accession>
<dbReference type="GO" id="GO:0005829">
    <property type="term" value="C:cytosol"/>
    <property type="evidence" value="ECO:0007669"/>
    <property type="project" value="TreeGrafter"/>
</dbReference>
<dbReference type="PANTHER" id="PTHR30231">
    <property type="entry name" value="DNA POLYMERASE III SUBUNIT EPSILON"/>
    <property type="match status" value="1"/>
</dbReference>
<keyword evidence="3" id="KW-1185">Reference proteome</keyword>
<evidence type="ECO:0000313" key="2">
    <source>
        <dbReference type="EMBL" id="ELR69362.1"/>
    </source>
</evidence>